<gene>
    <name evidence="1" type="ORF">P9989_06610</name>
</gene>
<dbReference type="Proteomes" id="UP001221597">
    <property type="component" value="Chromosome"/>
</dbReference>
<accession>A0ABY8J113</accession>
<dbReference type="EMBL" id="CP121671">
    <property type="protein sequence ID" value="WFT76030.1"/>
    <property type="molecule type" value="Genomic_DNA"/>
</dbReference>
<dbReference type="RefSeq" id="WP_283077988.1">
    <property type="nucleotide sequence ID" value="NZ_CP121671.1"/>
</dbReference>
<name>A0ABY8J113_9BACI</name>
<evidence type="ECO:0000313" key="1">
    <source>
        <dbReference type="EMBL" id="WFT76030.1"/>
    </source>
</evidence>
<evidence type="ECO:0000313" key="2">
    <source>
        <dbReference type="Proteomes" id="UP001221597"/>
    </source>
</evidence>
<sequence>MDIIKITHLRDEFLAFYHQAVTLDAAPDTRFELWKELYGFSAAYPGGQDDQLARDMLDYAFPKYAHAVDHIEHFEPSHEEIFSLLKAVKEELDYDSAIHMAIVFFVGNFESDPFFETDEESLLTLYYPIEREMVQRDLAKELARVIHWLKSGASYPLAKSIGHITLQEGIALHTAEKVHTALALPAPSYSWLEVCNQEPNRIMINLLPHIQRDDYEALYSFTKGRGASGYFNEALFVGWTAVKHLLAQGETLKELSAISEEHVSNFMEDTLYDVLDNAYFVQP</sequence>
<organism evidence="1 2">
    <name type="scientific">Halobacillus naozhouensis</name>
    <dbReference type="NCBI Taxonomy" id="554880"/>
    <lineage>
        <taxon>Bacteria</taxon>
        <taxon>Bacillati</taxon>
        <taxon>Bacillota</taxon>
        <taxon>Bacilli</taxon>
        <taxon>Bacillales</taxon>
        <taxon>Bacillaceae</taxon>
        <taxon>Halobacillus</taxon>
    </lineage>
</organism>
<proteinExistence type="predicted"/>
<evidence type="ECO:0008006" key="3">
    <source>
        <dbReference type="Google" id="ProtNLM"/>
    </source>
</evidence>
<protein>
    <recommendedName>
        <fullName evidence="3">DUF1186 domain-containing protein</fullName>
    </recommendedName>
</protein>
<reference evidence="1 2" key="1">
    <citation type="submission" date="2023-04" db="EMBL/GenBank/DDBJ databases">
        <title>Genome sequence of Halobacillus naozhouensis KACC 21980.</title>
        <authorList>
            <person name="Kim S."/>
            <person name="Heo J."/>
            <person name="Kwon S.-W."/>
        </authorList>
    </citation>
    <scope>NUCLEOTIDE SEQUENCE [LARGE SCALE GENOMIC DNA]</scope>
    <source>
        <strain evidence="1 2">KCTC 13234</strain>
    </source>
</reference>
<keyword evidence="2" id="KW-1185">Reference proteome</keyword>